<organism evidence="1 2">
    <name type="scientific">Crocodylus porosus</name>
    <name type="common">Saltwater crocodile</name>
    <name type="synonym">Estuarine crocodile</name>
    <dbReference type="NCBI Taxonomy" id="8502"/>
    <lineage>
        <taxon>Eukaryota</taxon>
        <taxon>Metazoa</taxon>
        <taxon>Chordata</taxon>
        <taxon>Craniata</taxon>
        <taxon>Vertebrata</taxon>
        <taxon>Euteleostomi</taxon>
        <taxon>Archelosauria</taxon>
        <taxon>Archosauria</taxon>
        <taxon>Crocodylia</taxon>
        <taxon>Longirostres</taxon>
        <taxon>Crocodylidae</taxon>
        <taxon>Crocodylus</taxon>
    </lineage>
</organism>
<accession>A0A7M4F879</accession>
<dbReference type="Ensembl" id="ENSCPRT00005024560.1">
    <property type="protein sequence ID" value="ENSCPRP00005021010.1"/>
    <property type="gene ID" value="ENSCPRG00005014630.1"/>
</dbReference>
<protein>
    <submittedName>
        <fullName evidence="1">Uncharacterized protein</fullName>
    </submittedName>
</protein>
<reference evidence="1" key="1">
    <citation type="submission" date="2025-08" db="UniProtKB">
        <authorList>
            <consortium name="Ensembl"/>
        </authorList>
    </citation>
    <scope>IDENTIFICATION</scope>
</reference>
<sequence length="76" mass="8210">KKQVGTRGADGRCVELHLWSPTGKPELPFLLIQGRALILGRGPLTEFSQAIEGCMTGSPGQMNINFLNFLGALEAR</sequence>
<dbReference type="AlphaFoldDB" id="A0A7M4F879"/>
<evidence type="ECO:0000313" key="2">
    <source>
        <dbReference type="Proteomes" id="UP000594220"/>
    </source>
</evidence>
<evidence type="ECO:0000313" key="1">
    <source>
        <dbReference type="Ensembl" id="ENSCPRP00005021010.1"/>
    </source>
</evidence>
<keyword evidence="2" id="KW-1185">Reference proteome</keyword>
<reference evidence="1" key="2">
    <citation type="submission" date="2025-09" db="UniProtKB">
        <authorList>
            <consortium name="Ensembl"/>
        </authorList>
    </citation>
    <scope>IDENTIFICATION</scope>
</reference>
<name>A0A7M4F879_CROPO</name>
<dbReference type="Proteomes" id="UP000594220">
    <property type="component" value="Unplaced"/>
</dbReference>
<proteinExistence type="predicted"/>